<comment type="caution">
    <text evidence="3">The sequence shown here is derived from an EMBL/GenBank/DDBJ whole genome shotgun (WGS) entry which is preliminary data.</text>
</comment>
<dbReference type="InterPro" id="IPR036291">
    <property type="entry name" value="NAD(P)-bd_dom_sf"/>
</dbReference>
<dbReference type="FunFam" id="3.40.50.720:FF:000084">
    <property type="entry name" value="Short-chain dehydrogenase reductase"/>
    <property type="match status" value="1"/>
</dbReference>
<dbReference type="EMBL" id="VSFG01000008">
    <property type="protein sequence ID" value="TYB42314.1"/>
    <property type="molecule type" value="Genomic_DNA"/>
</dbReference>
<accession>A0A5D0NCS7</accession>
<comment type="similarity">
    <text evidence="1">Belongs to the short-chain dehydrogenases/reductases (SDR) family.</text>
</comment>
<evidence type="ECO:0000256" key="2">
    <source>
        <dbReference type="ARBA" id="ARBA00023002"/>
    </source>
</evidence>
<dbReference type="CDD" id="cd05233">
    <property type="entry name" value="SDR_c"/>
    <property type="match status" value="1"/>
</dbReference>
<organism evidence="3 4">
    <name type="scientific">Actinomadura chibensis</name>
    <dbReference type="NCBI Taxonomy" id="392828"/>
    <lineage>
        <taxon>Bacteria</taxon>
        <taxon>Bacillati</taxon>
        <taxon>Actinomycetota</taxon>
        <taxon>Actinomycetes</taxon>
        <taxon>Streptosporangiales</taxon>
        <taxon>Thermomonosporaceae</taxon>
        <taxon>Actinomadura</taxon>
    </lineage>
</organism>
<dbReference type="RefSeq" id="WP_083980497.1">
    <property type="nucleotide sequence ID" value="NZ_VSFG01000008.1"/>
</dbReference>
<reference evidence="3 4" key="1">
    <citation type="submission" date="2019-08" db="EMBL/GenBank/DDBJ databases">
        <title>Actinomadura sp. nov. CYP1-5 isolated from mountain soil.</title>
        <authorList>
            <person name="Songsumanus A."/>
            <person name="Kuncharoen N."/>
            <person name="Kudo T."/>
            <person name="Yuki M."/>
            <person name="Igarashi Y."/>
            <person name="Tanasupawat S."/>
        </authorList>
    </citation>
    <scope>NUCLEOTIDE SEQUENCE [LARGE SCALE GENOMIC DNA]</scope>
    <source>
        <strain evidence="3 4">JCM 14158</strain>
    </source>
</reference>
<dbReference type="InterPro" id="IPR002347">
    <property type="entry name" value="SDR_fam"/>
</dbReference>
<dbReference type="PANTHER" id="PTHR24321:SF8">
    <property type="entry name" value="ESTRADIOL 17-BETA-DEHYDROGENASE 8-RELATED"/>
    <property type="match status" value="1"/>
</dbReference>
<protein>
    <submittedName>
        <fullName evidence="3">SDR family oxidoreductase</fullName>
    </submittedName>
</protein>
<dbReference type="Proteomes" id="UP000323380">
    <property type="component" value="Unassembled WGS sequence"/>
</dbReference>
<dbReference type="AlphaFoldDB" id="A0A5D0NCS7"/>
<dbReference type="Gene3D" id="3.40.50.720">
    <property type="entry name" value="NAD(P)-binding Rossmann-like Domain"/>
    <property type="match status" value="1"/>
</dbReference>
<evidence type="ECO:0000256" key="1">
    <source>
        <dbReference type="ARBA" id="ARBA00006484"/>
    </source>
</evidence>
<dbReference type="SUPFAM" id="SSF51735">
    <property type="entry name" value="NAD(P)-binding Rossmann-fold domains"/>
    <property type="match status" value="1"/>
</dbReference>
<dbReference type="PRINTS" id="PR00081">
    <property type="entry name" value="GDHRDH"/>
</dbReference>
<dbReference type="NCBIfam" id="NF005909">
    <property type="entry name" value="PRK07890.1"/>
    <property type="match status" value="1"/>
</dbReference>
<sequence length="267" mass="27951">MPPTYDAKRLLDGRTVIVSGVGPGLGRQTALAAAAAGASVVLGGRSAEAVGKVAAEVAATGARTARLLCDVTSDADCRALVALARREFGGVDCVVNNAFASAPHGTTLENADVDRWRETMDVTLFGSLRMTKAALPELRRSQGSVVFVGSQSMRRIKAGRGPYATAKSALVTAAQVLAREVGPDGIRVNTIVPGRMWGPSLRTYIDRLAAERGTSAETETRGMVADNALPRLTSDEECARVIVFLASDLSYGMTGQTVDVNAGETFH</sequence>
<dbReference type="STRING" id="1220554.GCA_001552135_01920"/>
<name>A0A5D0NCS7_9ACTN</name>
<keyword evidence="4" id="KW-1185">Reference proteome</keyword>
<gene>
    <name evidence="3" type="ORF">FXF69_31350</name>
</gene>
<dbReference type="PANTHER" id="PTHR24321">
    <property type="entry name" value="DEHYDROGENASES, SHORT CHAIN"/>
    <property type="match status" value="1"/>
</dbReference>
<dbReference type="GO" id="GO:0016491">
    <property type="term" value="F:oxidoreductase activity"/>
    <property type="evidence" value="ECO:0007669"/>
    <property type="project" value="UniProtKB-KW"/>
</dbReference>
<evidence type="ECO:0000313" key="3">
    <source>
        <dbReference type="EMBL" id="TYB42314.1"/>
    </source>
</evidence>
<keyword evidence="2" id="KW-0560">Oxidoreductase</keyword>
<proteinExistence type="inferred from homology"/>
<evidence type="ECO:0000313" key="4">
    <source>
        <dbReference type="Proteomes" id="UP000323380"/>
    </source>
</evidence>
<dbReference type="Pfam" id="PF13561">
    <property type="entry name" value="adh_short_C2"/>
    <property type="match status" value="1"/>
</dbReference>